<evidence type="ECO:0000256" key="1">
    <source>
        <dbReference type="SAM" id="MobiDB-lite"/>
    </source>
</evidence>
<feature type="transmembrane region" description="Helical" evidence="2">
    <location>
        <begin position="373"/>
        <end position="395"/>
    </location>
</feature>
<keyword evidence="2" id="KW-0472">Membrane</keyword>
<evidence type="ECO:0000256" key="2">
    <source>
        <dbReference type="SAM" id="Phobius"/>
    </source>
</evidence>
<name>A0A3M6QC26_9BURK</name>
<dbReference type="GO" id="GO:0005525">
    <property type="term" value="F:GTP binding"/>
    <property type="evidence" value="ECO:0007669"/>
    <property type="project" value="InterPro"/>
</dbReference>
<dbReference type="InterPro" id="IPR027417">
    <property type="entry name" value="P-loop_NTPase"/>
</dbReference>
<dbReference type="SUPFAM" id="SSF52540">
    <property type="entry name" value="P-loop containing nucleoside triphosphate hydrolases"/>
    <property type="match status" value="1"/>
</dbReference>
<dbReference type="Proteomes" id="UP000267521">
    <property type="component" value="Unassembled WGS sequence"/>
</dbReference>
<dbReference type="Pfam" id="PF11981">
    <property type="entry name" value="DUF3482"/>
    <property type="match status" value="1"/>
</dbReference>
<reference evidence="4 5" key="1">
    <citation type="submission" date="2018-10" db="EMBL/GenBank/DDBJ databases">
        <title>Comamonadaceae CDC group NO-1 genome sequencing and assembly.</title>
        <authorList>
            <person name="Bernier A.-M."/>
            <person name="Bernard K."/>
        </authorList>
    </citation>
    <scope>NUCLEOTIDE SEQUENCE [LARGE SCALE GENOMIC DNA]</scope>
    <source>
        <strain evidence="4 5">NML970147</strain>
    </source>
</reference>
<evidence type="ECO:0000259" key="3">
    <source>
        <dbReference type="Pfam" id="PF01926"/>
    </source>
</evidence>
<comment type="caution">
    <text evidence="4">The sequence shown here is derived from an EMBL/GenBank/DDBJ whole genome shotgun (WGS) entry which is preliminary data.</text>
</comment>
<dbReference type="AlphaFoldDB" id="A0A3M6QC26"/>
<organism evidence="4 5">
    <name type="scientific">Allofranklinella schreckenbergeri</name>
    <dbReference type="NCBI Taxonomy" id="1076744"/>
    <lineage>
        <taxon>Bacteria</taxon>
        <taxon>Pseudomonadati</taxon>
        <taxon>Pseudomonadota</taxon>
        <taxon>Betaproteobacteria</taxon>
        <taxon>Burkholderiales</taxon>
        <taxon>Comamonadaceae</taxon>
        <taxon>Allofranklinella</taxon>
    </lineage>
</organism>
<feature type="region of interest" description="Disordered" evidence="1">
    <location>
        <begin position="507"/>
        <end position="551"/>
    </location>
</feature>
<sequence length="551" mass="60564">MSQQELTAIPQGTLVQWCLISHTNIGKTTLTRTLLGQDVGDIRDAPHVTDTADAHTLVRTPEGDELRLWDTPGFGDSVRLYQRLQQQSNPMGWLLSNIWDRWRDKPFWMSQRAMRAARDSADVVLYLVNAAENPADAGYLDAEMHLLRWLGRPVVVLLNQTGAPQTVRQQDEDVRTWTRALAQYKPMVCDVLALDAFTRSWMHEQRLFHAVQPLVPPGKQAAYQRIVATWESANRQRFDASMAAIATLLTQAARWKEPVAAATRSPLPSWDTLKNLLPLGASGTVNAAPPDAEQQAMQKLLRHLQKEDLRSTETLLELHRLDGRAAAEIHAQLREYFTIHQPLDMRQMGLLGALASGAAGGLGADLATGGLSMGAGALLGALAGAFTFAGAALGLNRIREQTEHQVQLSDDFLDSLLHAGMLKYLAIAHFGRGRGHYSEAESSLPAPAHWHEALQQHTAPQKTRLHSLWQRLRAAPENDESASQPIHEELRALVGNIVLAAMQQLYPKPKRQARPHPTAAHNPPSGPSADHDSSRPETSASTGTNTSTSAS</sequence>
<feature type="compositionally biased region" description="Low complexity" evidence="1">
    <location>
        <begin position="538"/>
        <end position="551"/>
    </location>
</feature>
<dbReference type="CDD" id="cd00882">
    <property type="entry name" value="Ras_like_GTPase"/>
    <property type="match status" value="1"/>
</dbReference>
<dbReference type="RefSeq" id="WP_122237543.1">
    <property type="nucleotide sequence ID" value="NZ_RDQM01000003.1"/>
</dbReference>
<keyword evidence="2" id="KW-1133">Transmembrane helix</keyword>
<proteinExistence type="predicted"/>
<feature type="domain" description="G" evidence="3">
    <location>
        <begin position="19"/>
        <end position="159"/>
    </location>
</feature>
<protein>
    <submittedName>
        <fullName evidence="4">DUF3482 domain-containing protein</fullName>
    </submittedName>
</protein>
<keyword evidence="2" id="KW-0812">Transmembrane</keyword>
<evidence type="ECO:0000313" key="4">
    <source>
        <dbReference type="EMBL" id="RMX00042.1"/>
    </source>
</evidence>
<dbReference type="EMBL" id="RDQM01000003">
    <property type="protein sequence ID" value="RMX00042.1"/>
    <property type="molecule type" value="Genomic_DNA"/>
</dbReference>
<dbReference type="InterPro" id="IPR021871">
    <property type="entry name" value="DUF3482"/>
</dbReference>
<accession>A0A3M6QC26</accession>
<dbReference type="Pfam" id="PF01926">
    <property type="entry name" value="MMR_HSR1"/>
    <property type="match status" value="1"/>
</dbReference>
<dbReference type="InterPro" id="IPR006073">
    <property type="entry name" value="GTP-bd"/>
</dbReference>
<evidence type="ECO:0000313" key="5">
    <source>
        <dbReference type="Proteomes" id="UP000267521"/>
    </source>
</evidence>
<gene>
    <name evidence="4" type="ORF">EBQ26_02900</name>
</gene>
<dbReference type="Gene3D" id="3.40.50.300">
    <property type="entry name" value="P-loop containing nucleotide triphosphate hydrolases"/>
    <property type="match status" value="1"/>
</dbReference>